<evidence type="ECO:0000313" key="2">
    <source>
        <dbReference type="Proteomes" id="UP000294820"/>
    </source>
</evidence>
<protein>
    <submittedName>
        <fullName evidence="1">Uncharacterized protein</fullName>
    </submittedName>
</protein>
<organism evidence="1 2">
    <name type="scientific">Dickeya aquatica</name>
    <dbReference type="NCBI Taxonomy" id="1401087"/>
    <lineage>
        <taxon>Bacteria</taxon>
        <taxon>Pseudomonadati</taxon>
        <taxon>Pseudomonadota</taxon>
        <taxon>Gammaproteobacteria</taxon>
        <taxon>Enterobacterales</taxon>
        <taxon>Pectobacteriaceae</taxon>
        <taxon>Dickeya</taxon>
    </lineage>
</organism>
<gene>
    <name evidence="1" type="ORF">DAQ1742_02965</name>
</gene>
<evidence type="ECO:0000313" key="1">
    <source>
        <dbReference type="EMBL" id="SLM63811.1"/>
    </source>
</evidence>
<sequence length="42" mass="4993">MQYGRKRWRVLPDEYGVYGVVVAGLFVREWFYEITPEQAAIV</sequence>
<keyword evidence="2" id="KW-1185">Reference proteome</keyword>
<dbReference type="AlphaFoldDB" id="A0A375AD11"/>
<dbReference type="Proteomes" id="UP000294820">
    <property type="component" value="Chromosome 1"/>
</dbReference>
<accession>A0A375AD11</accession>
<dbReference type="KEGG" id="daq:DAQ1742_02965"/>
<reference evidence="1 2" key="1">
    <citation type="submission" date="2016-09" db="EMBL/GenBank/DDBJ databases">
        <authorList>
            <person name="Reverchon S."/>
            <person name="Nasser W."/>
            <person name="Leonard S."/>
            <person name="Brochier C."/>
            <person name="Duprey A."/>
        </authorList>
    </citation>
    <scope>NUCLEOTIDE SEQUENCE [LARGE SCALE GENOMIC DNA]</scope>
    <source>
        <strain evidence="1 2">174/2</strain>
    </source>
</reference>
<dbReference type="EMBL" id="LT615367">
    <property type="protein sequence ID" value="SLM63811.1"/>
    <property type="molecule type" value="Genomic_DNA"/>
</dbReference>
<name>A0A375AD11_9GAMM</name>
<proteinExistence type="predicted"/>